<dbReference type="PANTHER" id="PTHR44167">
    <property type="entry name" value="OVARIAN-SPECIFIC SERINE/THREONINE-PROTEIN KINASE LOK-RELATED"/>
    <property type="match status" value="1"/>
</dbReference>
<dbReference type="Pfam" id="PF00069">
    <property type="entry name" value="Pkinase"/>
    <property type="match status" value="1"/>
</dbReference>
<dbReference type="GO" id="GO:0004674">
    <property type="term" value="F:protein serine/threonine kinase activity"/>
    <property type="evidence" value="ECO:0007669"/>
    <property type="project" value="TreeGrafter"/>
</dbReference>
<organism evidence="2 3">
    <name type="scientific">Ancylostoma caninum</name>
    <name type="common">Dog hookworm</name>
    <dbReference type="NCBI Taxonomy" id="29170"/>
    <lineage>
        <taxon>Eukaryota</taxon>
        <taxon>Metazoa</taxon>
        <taxon>Ecdysozoa</taxon>
        <taxon>Nematoda</taxon>
        <taxon>Chromadorea</taxon>
        <taxon>Rhabditida</taxon>
        <taxon>Rhabditina</taxon>
        <taxon>Rhabditomorpha</taxon>
        <taxon>Strongyloidea</taxon>
        <taxon>Ancylostomatidae</taxon>
        <taxon>Ancylostomatinae</taxon>
        <taxon>Ancylostoma</taxon>
    </lineage>
</organism>
<dbReference type="SUPFAM" id="SSF56112">
    <property type="entry name" value="Protein kinase-like (PK-like)"/>
    <property type="match status" value="1"/>
</dbReference>
<dbReference type="STRING" id="29170.A0A368FE62"/>
<gene>
    <name evidence="2" type="ORF">ANCCAN_25789</name>
</gene>
<feature type="domain" description="Protein kinase" evidence="1">
    <location>
        <begin position="1"/>
        <end position="117"/>
    </location>
</feature>
<dbReference type="InterPro" id="IPR011009">
    <property type="entry name" value="Kinase-like_dom_sf"/>
</dbReference>
<reference evidence="2 3" key="1">
    <citation type="submission" date="2014-10" db="EMBL/GenBank/DDBJ databases">
        <title>Draft genome of the hookworm Ancylostoma caninum.</title>
        <authorList>
            <person name="Mitreva M."/>
        </authorList>
    </citation>
    <scope>NUCLEOTIDE SEQUENCE [LARGE SCALE GENOMIC DNA]</scope>
    <source>
        <strain evidence="2 3">Baltimore</strain>
    </source>
</reference>
<dbReference type="Gene3D" id="1.10.510.10">
    <property type="entry name" value="Transferase(Phosphotransferase) domain 1"/>
    <property type="match status" value="1"/>
</dbReference>
<dbReference type="Proteomes" id="UP000252519">
    <property type="component" value="Unassembled WGS sequence"/>
</dbReference>
<comment type="caution">
    <text evidence="2">The sequence shown here is derived from an EMBL/GenBank/DDBJ whole genome shotgun (WGS) entry which is preliminary data.</text>
</comment>
<dbReference type="EMBL" id="JOJR01002595">
    <property type="protein sequence ID" value="RCN28467.1"/>
    <property type="molecule type" value="Genomic_DNA"/>
</dbReference>
<dbReference type="InterPro" id="IPR000719">
    <property type="entry name" value="Prot_kinase_dom"/>
</dbReference>
<evidence type="ECO:0000259" key="1">
    <source>
        <dbReference type="PROSITE" id="PS50011"/>
    </source>
</evidence>
<dbReference type="GO" id="GO:0005524">
    <property type="term" value="F:ATP binding"/>
    <property type="evidence" value="ECO:0007669"/>
    <property type="project" value="InterPro"/>
</dbReference>
<evidence type="ECO:0000313" key="3">
    <source>
        <dbReference type="Proteomes" id="UP000252519"/>
    </source>
</evidence>
<keyword evidence="3" id="KW-1185">Reference proteome</keyword>
<dbReference type="PROSITE" id="PS50011">
    <property type="entry name" value="PROTEIN_KINASE_DOM"/>
    <property type="match status" value="1"/>
</dbReference>
<proteinExistence type="predicted"/>
<accession>A0A368FE62</accession>
<dbReference type="GO" id="GO:0044773">
    <property type="term" value="P:mitotic DNA damage checkpoint signaling"/>
    <property type="evidence" value="ECO:0007669"/>
    <property type="project" value="TreeGrafter"/>
</dbReference>
<dbReference type="PANTHER" id="PTHR44167:SF24">
    <property type="entry name" value="SERINE_THREONINE-PROTEIN KINASE CHK2"/>
    <property type="match status" value="1"/>
</dbReference>
<dbReference type="OrthoDB" id="63265at2759"/>
<dbReference type="AlphaFoldDB" id="A0A368FE62"/>
<dbReference type="GO" id="GO:0005634">
    <property type="term" value="C:nucleus"/>
    <property type="evidence" value="ECO:0007669"/>
    <property type="project" value="TreeGrafter"/>
</dbReference>
<dbReference type="PROSITE" id="PS00108">
    <property type="entry name" value="PROTEIN_KINASE_ST"/>
    <property type="match status" value="1"/>
</dbReference>
<sequence>MFGQSKSERRLRCEVLKLIDVFCSRDSLSLVTEFVPFNLSDVIADSHRPQDDTLLRFFFRQIVEGVKYIHSMDIMHRDLKPENILISSHNLVRIADFGQACLYYPNEDKEYEENVSH</sequence>
<evidence type="ECO:0000313" key="2">
    <source>
        <dbReference type="EMBL" id="RCN28467.1"/>
    </source>
</evidence>
<protein>
    <recommendedName>
        <fullName evidence="1">Protein kinase domain-containing protein</fullName>
    </recommendedName>
</protein>
<dbReference type="InterPro" id="IPR008271">
    <property type="entry name" value="Ser/Thr_kinase_AS"/>
</dbReference>
<dbReference type="SMART" id="SM00220">
    <property type="entry name" value="S_TKc"/>
    <property type="match status" value="1"/>
</dbReference>
<dbReference type="GO" id="GO:0005737">
    <property type="term" value="C:cytoplasm"/>
    <property type="evidence" value="ECO:0007669"/>
    <property type="project" value="TreeGrafter"/>
</dbReference>
<name>A0A368FE62_ANCCA</name>